<protein>
    <submittedName>
        <fullName evidence="3">Sporulation lipoprotein, YhcN/YlaJ family</fullName>
    </submittedName>
</protein>
<sequence>MKSKKLILTICVFLIIAMAITGCRPAERPVPETQDTPGQQVPGEQADDGVIRDARTPEDDRTAPRNMQPVEMEQDLMVRADRIVNEVVQLEEVRSATVVISENTAIVGVNLTNDETGELDREMERRIEEVVRETDREIDNVAVTADPDLFTRIENIAREAGRGRPLSGFGREIEEIFRKIVPKA</sequence>
<reference evidence="4" key="1">
    <citation type="submission" date="2017-06" db="EMBL/GenBank/DDBJ databases">
        <authorList>
            <person name="Varghese N."/>
            <person name="Submissions S."/>
        </authorList>
    </citation>
    <scope>NUCLEOTIDE SEQUENCE [LARGE SCALE GENOMIC DNA]</scope>
    <source>
        <strain evidence="4">SCA</strain>
    </source>
</reference>
<dbReference type="EMBL" id="FZOJ01000006">
    <property type="protein sequence ID" value="SNS24751.1"/>
    <property type="molecule type" value="Genomic_DNA"/>
</dbReference>
<dbReference type="GO" id="GO:0030435">
    <property type="term" value="P:sporulation resulting in formation of a cellular spore"/>
    <property type="evidence" value="ECO:0007669"/>
    <property type="project" value="InterPro"/>
</dbReference>
<dbReference type="AlphaFoldDB" id="A0A239CYL4"/>
<dbReference type="OrthoDB" id="1707228at2"/>
<dbReference type="NCBIfam" id="TIGR02898">
    <property type="entry name" value="spore_YhcN_YlaJ"/>
    <property type="match status" value="1"/>
</dbReference>
<feature type="signal peptide" evidence="2">
    <location>
        <begin position="1"/>
        <end position="26"/>
    </location>
</feature>
<dbReference type="Pfam" id="PF09580">
    <property type="entry name" value="Spore_YhcN_YlaJ"/>
    <property type="match status" value="1"/>
</dbReference>
<dbReference type="Proteomes" id="UP000198304">
    <property type="component" value="Unassembled WGS sequence"/>
</dbReference>
<proteinExistence type="predicted"/>
<accession>A0A239CYL4</accession>
<keyword evidence="2" id="KW-0732">Signal</keyword>
<organism evidence="3 4">
    <name type="scientific">Anaerovirgula multivorans</name>
    <dbReference type="NCBI Taxonomy" id="312168"/>
    <lineage>
        <taxon>Bacteria</taxon>
        <taxon>Bacillati</taxon>
        <taxon>Bacillota</taxon>
        <taxon>Clostridia</taxon>
        <taxon>Peptostreptococcales</taxon>
        <taxon>Natronincolaceae</taxon>
        <taxon>Anaerovirgula</taxon>
    </lineage>
</organism>
<dbReference type="RefSeq" id="WP_089282446.1">
    <property type="nucleotide sequence ID" value="NZ_FZOJ01000006.1"/>
</dbReference>
<evidence type="ECO:0000256" key="1">
    <source>
        <dbReference type="SAM" id="MobiDB-lite"/>
    </source>
</evidence>
<evidence type="ECO:0000313" key="3">
    <source>
        <dbReference type="EMBL" id="SNS24751.1"/>
    </source>
</evidence>
<evidence type="ECO:0000256" key="2">
    <source>
        <dbReference type="SAM" id="SignalP"/>
    </source>
</evidence>
<dbReference type="InterPro" id="IPR019076">
    <property type="entry name" value="Spore_lipoprot_YhcN/YlaJ-like"/>
</dbReference>
<keyword evidence="3" id="KW-0449">Lipoprotein</keyword>
<dbReference type="InterPro" id="IPR014247">
    <property type="entry name" value="Spore_lipoprot_YhcN/YlaJ"/>
</dbReference>
<keyword evidence="4" id="KW-1185">Reference proteome</keyword>
<name>A0A239CYL4_9FIRM</name>
<feature type="region of interest" description="Disordered" evidence="1">
    <location>
        <begin position="27"/>
        <end position="66"/>
    </location>
</feature>
<feature type="compositionally biased region" description="Basic and acidic residues" evidence="1">
    <location>
        <begin position="49"/>
        <end position="63"/>
    </location>
</feature>
<dbReference type="PROSITE" id="PS51257">
    <property type="entry name" value="PROKAR_LIPOPROTEIN"/>
    <property type="match status" value="1"/>
</dbReference>
<evidence type="ECO:0000313" key="4">
    <source>
        <dbReference type="Proteomes" id="UP000198304"/>
    </source>
</evidence>
<gene>
    <name evidence="3" type="ORF">SAMN05446037_1006210</name>
</gene>
<feature type="chain" id="PRO_5013212341" evidence="2">
    <location>
        <begin position="27"/>
        <end position="184"/>
    </location>
</feature>